<sequence length="66" mass="7186">MHAVWLDRLFPYSGAGGQVLTHSPSTLFVPSRRVAGKSQAAHTDSVRISRHPRLCLGIGDGTMRTQ</sequence>
<comment type="caution">
    <text evidence="1">The sequence shown here is derived from an EMBL/GenBank/DDBJ whole genome shotgun (WGS) entry which is preliminary data.</text>
</comment>
<evidence type="ECO:0000313" key="1">
    <source>
        <dbReference type="EMBL" id="MBM7125512.1"/>
    </source>
</evidence>
<keyword evidence="2" id="KW-1185">Reference proteome</keyword>
<gene>
    <name evidence="1" type="ORF">ISP19_08980</name>
</gene>
<reference evidence="1" key="1">
    <citation type="submission" date="2020-10" db="EMBL/GenBank/DDBJ databases">
        <title>Phylogeny of dyella-like bacteria.</title>
        <authorList>
            <person name="Fu J."/>
        </authorList>
    </citation>
    <scope>NUCLEOTIDE SEQUENCE</scope>
    <source>
        <strain evidence="1">DHOC52</strain>
    </source>
</reference>
<evidence type="ECO:0000313" key="2">
    <source>
        <dbReference type="Proteomes" id="UP001430149"/>
    </source>
</evidence>
<dbReference type="Proteomes" id="UP001430149">
    <property type="component" value="Unassembled WGS sequence"/>
</dbReference>
<protein>
    <submittedName>
        <fullName evidence="1">Uncharacterized protein</fullName>
    </submittedName>
</protein>
<organism evidence="1 2">
    <name type="scientific">Dyella flava</name>
    <dbReference type="NCBI Taxonomy" id="1920170"/>
    <lineage>
        <taxon>Bacteria</taxon>
        <taxon>Pseudomonadati</taxon>
        <taxon>Pseudomonadota</taxon>
        <taxon>Gammaproteobacteria</taxon>
        <taxon>Lysobacterales</taxon>
        <taxon>Rhodanobacteraceae</taxon>
        <taxon>Dyella</taxon>
    </lineage>
</organism>
<dbReference type="EMBL" id="JADIKE010000034">
    <property type="protein sequence ID" value="MBM7125512.1"/>
    <property type="molecule type" value="Genomic_DNA"/>
</dbReference>
<proteinExistence type="predicted"/>
<name>A0ABS2K2P9_9GAMM</name>
<accession>A0ABS2K2P9</accession>
<dbReference type="RefSeq" id="WP_204681031.1">
    <property type="nucleotide sequence ID" value="NZ_BSNR01000015.1"/>
</dbReference>